<dbReference type="Proteomes" id="UP000010094">
    <property type="component" value="Chromosome VIII"/>
</dbReference>
<keyword evidence="1" id="KW-0472">Membrane</keyword>
<keyword evidence="1" id="KW-0812">Transmembrane</keyword>
<dbReference type="OrthoDB" id="2191195at2759"/>
<dbReference type="HOGENOM" id="CLU_1938136_0_0_1"/>
<name>I7AFN7_ENCRO</name>
<dbReference type="VEuPathDB" id="MicrosporidiaDB:EROM_081390"/>
<accession>I7AFN7</accession>
<dbReference type="GeneID" id="20521874"/>
<dbReference type="AlphaFoldDB" id="I7AFN7"/>
<keyword evidence="1" id="KW-1133">Transmembrane helix</keyword>
<evidence type="ECO:0000313" key="2">
    <source>
        <dbReference type="EMBL" id="AFN83555.1"/>
    </source>
</evidence>
<dbReference type="KEGG" id="ero:EROM_081390"/>
<evidence type="ECO:0000313" key="3">
    <source>
        <dbReference type="Proteomes" id="UP000010094"/>
    </source>
</evidence>
<organism evidence="2 3">
    <name type="scientific">Encephalitozoon romaleae (strain SJ-2008)</name>
    <name type="common">Microsporidian parasite</name>
    <dbReference type="NCBI Taxonomy" id="1178016"/>
    <lineage>
        <taxon>Eukaryota</taxon>
        <taxon>Fungi</taxon>
        <taxon>Fungi incertae sedis</taxon>
        <taxon>Microsporidia</taxon>
        <taxon>Unikaryonidae</taxon>
        <taxon>Encephalitozoon</taxon>
    </lineage>
</organism>
<keyword evidence="3" id="KW-1185">Reference proteome</keyword>
<evidence type="ECO:0000256" key="1">
    <source>
        <dbReference type="SAM" id="Phobius"/>
    </source>
</evidence>
<protein>
    <submittedName>
        <fullName evidence="2">Uncharacterized protein</fullName>
    </submittedName>
</protein>
<proteinExistence type="predicted"/>
<dbReference type="RefSeq" id="XP_009265052.1">
    <property type="nucleotide sequence ID" value="XM_009266777.1"/>
</dbReference>
<gene>
    <name evidence="2" type="ordered locus">EROM_081390</name>
</gene>
<reference evidence="2 3" key="1">
    <citation type="journal article" date="2012" name="Proc. Natl. Acad. Sci. U.S.A.">
        <title>Gain and loss of multiple functionally related, horizontally transferred genes in the reduced genomes of two microsporidian parasites.</title>
        <authorList>
            <person name="Pombert J.-F."/>
            <person name="Selman M."/>
            <person name="Burki F."/>
            <person name="Bardell F.T."/>
            <person name="Farinelli L."/>
            <person name="Solter L.F."/>
            <person name="Whitman D.W."/>
            <person name="Weiss L.M."/>
            <person name="Corradi N."/>
            <person name="Keeling P.J."/>
        </authorList>
    </citation>
    <scope>NUCLEOTIDE SEQUENCE [LARGE SCALE GENOMIC DNA]</scope>
    <source>
        <strain evidence="2 3">SJ-2008</strain>
    </source>
</reference>
<sequence>MKKIYLTLCAILGAMKSFYLFHSVVFILGIGVTSIGVVDARNLKPVGIGNDIHPRGPVTNTVPEAIRGPGVVAMLEENCSHARQLENKLKELGVPYKPLYAEENLDVYNFMTTQDGGPLLYEDGKRVEDIEKFLKEYKAKNGNK</sequence>
<dbReference type="EMBL" id="CP003525">
    <property type="protein sequence ID" value="AFN83555.1"/>
    <property type="molecule type" value="Genomic_DNA"/>
</dbReference>
<feature type="transmembrane region" description="Helical" evidence="1">
    <location>
        <begin position="20"/>
        <end position="38"/>
    </location>
</feature>